<organism evidence="7 8">
    <name type="scientific">Torulaspora globosa</name>
    <dbReference type="NCBI Taxonomy" id="48254"/>
    <lineage>
        <taxon>Eukaryota</taxon>
        <taxon>Fungi</taxon>
        <taxon>Dikarya</taxon>
        <taxon>Ascomycota</taxon>
        <taxon>Saccharomycotina</taxon>
        <taxon>Saccharomycetes</taxon>
        <taxon>Saccharomycetales</taxon>
        <taxon>Saccharomycetaceae</taxon>
        <taxon>Torulaspora</taxon>
    </lineage>
</organism>
<evidence type="ECO:0000256" key="4">
    <source>
        <dbReference type="SAM" id="Coils"/>
    </source>
</evidence>
<evidence type="ECO:0000256" key="2">
    <source>
        <dbReference type="ARBA" id="ARBA00022763"/>
    </source>
</evidence>
<protein>
    <recommendedName>
        <fullName evidence="6">BRCT domain-containing protein</fullName>
    </recommendedName>
</protein>
<dbReference type="GO" id="GO:0000077">
    <property type="term" value="P:DNA damage checkpoint signaling"/>
    <property type="evidence" value="ECO:0007669"/>
    <property type="project" value="TreeGrafter"/>
</dbReference>
<proteinExistence type="predicted"/>
<dbReference type="Proteomes" id="UP000510647">
    <property type="component" value="Chromosome 8"/>
</dbReference>
<dbReference type="InterPro" id="IPR047249">
    <property type="entry name" value="BRCT_p53bp1-like_rpt1"/>
</dbReference>
<dbReference type="OrthoDB" id="129353at2759"/>
<feature type="compositionally biased region" description="Polar residues" evidence="5">
    <location>
        <begin position="192"/>
        <end position="202"/>
    </location>
</feature>
<feature type="compositionally biased region" description="Basic and acidic residues" evidence="5">
    <location>
        <begin position="550"/>
        <end position="562"/>
    </location>
</feature>
<dbReference type="PROSITE" id="PS50172">
    <property type="entry name" value="BRCT"/>
    <property type="match status" value="1"/>
</dbReference>
<name>A0A7H9HXY2_9SACH</name>
<feature type="region of interest" description="Disordered" evidence="5">
    <location>
        <begin position="492"/>
        <end position="587"/>
    </location>
</feature>
<dbReference type="SUPFAM" id="SSF52113">
    <property type="entry name" value="BRCT domain"/>
    <property type="match status" value="1"/>
</dbReference>
<feature type="compositionally biased region" description="Basic and acidic residues" evidence="5">
    <location>
        <begin position="772"/>
        <end position="784"/>
    </location>
</feature>
<dbReference type="GO" id="GO:0045944">
    <property type="term" value="P:positive regulation of transcription by RNA polymerase II"/>
    <property type="evidence" value="ECO:0007669"/>
    <property type="project" value="TreeGrafter"/>
</dbReference>
<accession>A0A7H9HXY2</accession>
<keyword evidence="3" id="KW-0539">Nucleus</keyword>
<dbReference type="InterPro" id="IPR001357">
    <property type="entry name" value="BRCT_dom"/>
</dbReference>
<dbReference type="SMART" id="SM00292">
    <property type="entry name" value="BRCT"/>
    <property type="match status" value="1"/>
</dbReference>
<keyword evidence="4" id="KW-0175">Coiled coil</keyword>
<evidence type="ECO:0000313" key="8">
    <source>
        <dbReference type="Proteomes" id="UP000510647"/>
    </source>
</evidence>
<keyword evidence="2" id="KW-0227">DNA damage</keyword>
<gene>
    <name evidence="7" type="ORF">HG537_0H00310</name>
</gene>
<evidence type="ECO:0000256" key="5">
    <source>
        <dbReference type="SAM" id="MobiDB-lite"/>
    </source>
</evidence>
<keyword evidence="8" id="KW-1185">Reference proteome</keyword>
<dbReference type="GO" id="GO:0005634">
    <property type="term" value="C:nucleus"/>
    <property type="evidence" value="ECO:0007669"/>
    <property type="project" value="UniProtKB-SubCell"/>
</dbReference>
<sequence>MLTASSPRADESGDSRDPIIQETPVASRSFSKNDELKPQTTNGGIEQVESVGYEGTDELERATPHTPLIEGTERWESQNDKVDKSGIRYNKRTPNLDRIAKFLKGNRTPGDDNLLVKFDVSGDDDTPVSKRHESSPINHGRRDYSHRRGRTTSNCGDGAVIQDLGGYSSARFAVETNGSPKARNKIDKRNGFNRSDTQSSFTKLGRARTADPQRHMVLSDEDGSHMSGVKNTELSEDLKDEDGRKISAVDKTSQEQQNAAVSHLQEERIVDYSRIDDTTEGIPEMWVLRPNESDVFNSNKSTQVINTTDTQVYTKESPNRANEDREISFLKEPMEVPSQVIVSQNDTIRRKDGANIGGISNEFGVSTQLIQSPEEILSNSLETPKTFPKINFEPIMEVPETSSPSKSREVGLEGNSSPSPRDWDRKRTAIATQIDDSVESVRLQISSKSESSASDHENSQPEGRAASPDTAVVLSDIEVTQELPEIEEDAAQAKPSILASPCEEQKRSDDQLTRSRKRREVGTVELIVEQENRSSKTSPTKKVRTSPMVRCDESEAGPRADNENLAEESQTSELAKPVQDRNYNNDRIRSELPTEIRYSDEEYLSKNDIKFEDAVWCQYSLDYRYYPGRIAGYEEDSESYWVYFETGNSLTKSEDIYYLDIRVGDIITFGGKKYQVIGLESKNNNEGAIRCIRGYDTVHLKRRKKSGALGQKTIIKPLASASLDLTEWTKRPKIILDNGFHTKAKAYQALQHPIRGRKSNATSSPRKVKSTARKEQPTRPVYKEESDEEPNLVGEKNSQVEHSSLDLLPSWLKISEPKDNDNCKVFENCLFVLTGLNEDRQQLCDVIESHGGEILQIGFSELFDYELLKRNETGCTTYTLQLEWRRKVVERKYRFACLITRRHLRSLKYLEALALGWPTLHWKFIRSCLQRGRICIESIHQFLLPSGESYRLSFEPSTKNGIIKSNNIYQFYSKLLQGNMLEAQVHAMREQMNDYVVILYGRSELDHFIRFALACLGVVKLYHIQAKVTTTFQDEVHQINAKLEDLQRESHNLKVVIYLNRTSGISSALLEEMREQISLRYRDTAADSFEFHVEAKEWLIQTIINGTAGFNE</sequence>
<reference evidence="7 8" key="1">
    <citation type="submission" date="2020-06" db="EMBL/GenBank/DDBJ databases">
        <title>The yeast mating-type switching endonuclease HO is a domesticated member of an unorthodox homing genetic element family.</title>
        <authorList>
            <person name="Coughlan A.Y."/>
            <person name="Lombardi L."/>
            <person name="Braun-Galleani S."/>
            <person name="Martos A.R."/>
            <person name="Galeote V."/>
            <person name="Bigey F."/>
            <person name="Dequin S."/>
            <person name="Byrne K.P."/>
            <person name="Wolfe K.H."/>
        </authorList>
    </citation>
    <scope>NUCLEOTIDE SEQUENCE [LARGE SCALE GENOMIC DNA]</scope>
    <source>
        <strain evidence="7 8">CBS2947</strain>
    </source>
</reference>
<feature type="region of interest" description="Disordered" evidence="5">
    <location>
        <begin position="121"/>
        <end position="157"/>
    </location>
</feature>
<dbReference type="AlphaFoldDB" id="A0A7H9HXY2"/>
<dbReference type="EMBL" id="CP059274">
    <property type="protein sequence ID" value="QLQ82270.1"/>
    <property type="molecule type" value="Genomic_DNA"/>
</dbReference>
<feature type="coiled-coil region" evidence="4">
    <location>
        <begin position="1029"/>
        <end position="1056"/>
    </location>
</feature>
<evidence type="ECO:0000256" key="3">
    <source>
        <dbReference type="ARBA" id="ARBA00023242"/>
    </source>
</evidence>
<feature type="domain" description="BRCT" evidence="6">
    <location>
        <begin position="821"/>
        <end position="911"/>
    </location>
</feature>
<feature type="region of interest" description="Disordered" evidence="5">
    <location>
        <begin position="178"/>
        <end position="229"/>
    </location>
</feature>
<evidence type="ECO:0000259" key="6">
    <source>
        <dbReference type="PROSITE" id="PS50172"/>
    </source>
</evidence>
<dbReference type="InterPro" id="IPR047252">
    <property type="entry name" value="TP53BP1-like"/>
</dbReference>
<dbReference type="Pfam" id="PF08605">
    <property type="entry name" value="Rad9_Rad53_bind"/>
    <property type="match status" value="1"/>
</dbReference>
<dbReference type="GO" id="GO:0042393">
    <property type="term" value="F:histone binding"/>
    <property type="evidence" value="ECO:0007669"/>
    <property type="project" value="TreeGrafter"/>
</dbReference>
<comment type="subcellular location">
    <subcellularLocation>
        <location evidence="1">Nucleus</location>
    </subcellularLocation>
</comment>
<dbReference type="InterPro" id="IPR013914">
    <property type="entry name" value="Rad9_Rad53-bd_dom_fun"/>
</dbReference>
<dbReference type="Pfam" id="PF00533">
    <property type="entry name" value="BRCT"/>
    <property type="match status" value="1"/>
</dbReference>
<evidence type="ECO:0000313" key="7">
    <source>
        <dbReference type="EMBL" id="QLQ82270.1"/>
    </source>
</evidence>
<dbReference type="PANTHER" id="PTHR15321">
    <property type="entry name" value="TUMOR SUPPRESSOR P53-BINDING PROTEIN 1"/>
    <property type="match status" value="1"/>
</dbReference>
<dbReference type="PANTHER" id="PTHR15321:SF3">
    <property type="entry name" value="TP53-BINDING PROTEIN 1"/>
    <property type="match status" value="1"/>
</dbReference>
<feature type="compositionally biased region" description="Basic and acidic residues" evidence="5">
    <location>
        <begin position="503"/>
        <end position="513"/>
    </location>
</feature>
<feature type="region of interest" description="Disordered" evidence="5">
    <location>
        <begin position="753"/>
        <end position="799"/>
    </location>
</feature>
<feature type="compositionally biased region" description="Basic and acidic residues" evidence="5">
    <location>
        <begin position="208"/>
        <end position="224"/>
    </location>
</feature>
<feature type="region of interest" description="Disordered" evidence="5">
    <location>
        <begin position="1"/>
        <end position="91"/>
    </location>
</feature>
<dbReference type="CDD" id="cd17745">
    <property type="entry name" value="BRCT_p53bp1_rpt1"/>
    <property type="match status" value="1"/>
</dbReference>
<dbReference type="Gene3D" id="3.40.50.10190">
    <property type="entry name" value="BRCT domain"/>
    <property type="match status" value="1"/>
</dbReference>
<dbReference type="InterPro" id="IPR036420">
    <property type="entry name" value="BRCT_dom_sf"/>
</dbReference>
<feature type="compositionally biased region" description="Basic and acidic residues" evidence="5">
    <location>
        <begin position="8"/>
        <end position="19"/>
    </location>
</feature>
<feature type="compositionally biased region" description="Basic and acidic residues" evidence="5">
    <location>
        <begin position="71"/>
        <end position="86"/>
    </location>
</feature>
<evidence type="ECO:0000256" key="1">
    <source>
        <dbReference type="ARBA" id="ARBA00004123"/>
    </source>
</evidence>
<feature type="region of interest" description="Disordered" evidence="5">
    <location>
        <begin position="393"/>
        <end position="469"/>
    </location>
</feature>